<organism evidence="1">
    <name type="scientific">Anguilla anguilla</name>
    <name type="common">European freshwater eel</name>
    <name type="synonym">Muraena anguilla</name>
    <dbReference type="NCBI Taxonomy" id="7936"/>
    <lineage>
        <taxon>Eukaryota</taxon>
        <taxon>Metazoa</taxon>
        <taxon>Chordata</taxon>
        <taxon>Craniata</taxon>
        <taxon>Vertebrata</taxon>
        <taxon>Euteleostomi</taxon>
        <taxon>Actinopterygii</taxon>
        <taxon>Neopterygii</taxon>
        <taxon>Teleostei</taxon>
        <taxon>Anguilliformes</taxon>
        <taxon>Anguillidae</taxon>
        <taxon>Anguilla</taxon>
    </lineage>
</organism>
<sequence>MSALLPPTSTVSLAMIDHDYMVLVYLNTNNILDILDLVDTSKPFSGHCYSRLYPPERSHSHRGFMPVPW</sequence>
<reference evidence="1" key="2">
    <citation type="journal article" date="2015" name="Fish Shellfish Immunol.">
        <title>Early steps in the European eel (Anguilla anguilla)-Vibrio vulnificus interaction in the gills: Role of the RtxA13 toxin.</title>
        <authorList>
            <person name="Callol A."/>
            <person name="Pajuelo D."/>
            <person name="Ebbesson L."/>
            <person name="Teles M."/>
            <person name="MacKenzie S."/>
            <person name="Amaro C."/>
        </authorList>
    </citation>
    <scope>NUCLEOTIDE SEQUENCE</scope>
</reference>
<name>A0A0E9T7H3_ANGAN</name>
<evidence type="ECO:0000313" key="1">
    <source>
        <dbReference type="EMBL" id="JAH48713.1"/>
    </source>
</evidence>
<proteinExistence type="predicted"/>
<dbReference type="EMBL" id="GBXM01059864">
    <property type="protein sequence ID" value="JAH48713.1"/>
    <property type="molecule type" value="Transcribed_RNA"/>
</dbReference>
<protein>
    <submittedName>
        <fullName evidence="1">Uncharacterized protein</fullName>
    </submittedName>
</protein>
<dbReference type="AlphaFoldDB" id="A0A0E9T7H3"/>
<reference evidence="1" key="1">
    <citation type="submission" date="2014-11" db="EMBL/GenBank/DDBJ databases">
        <authorList>
            <person name="Amaro Gonzalez C."/>
        </authorList>
    </citation>
    <scope>NUCLEOTIDE SEQUENCE</scope>
</reference>
<accession>A0A0E9T7H3</accession>